<sequence length="253" mass="28598">MIYRTITKIIKAFFGSILLLVLTPWTNSQTICSLKDKNLEKCLVNSVQGVIPVLVKGLPKYGVFPLDPLHIDILDLSDAPGKTLNVKHKFKNVDLFGLQSTNVRKVSVNKKKTEIRVDAIMKEPITLTGFYESEGKLLSFPIKGDGRFNITLVNLKAALTMSGHEIKKNNKIYIHMDTVRFPFTVDRLLLNFENLLKGNKEISESLNNILNENWEPILDDMRDSFESAIGAAFKEIANRVFSKVPVSDLIKDY</sequence>
<evidence type="ECO:0000256" key="3">
    <source>
        <dbReference type="ARBA" id="ARBA00060902"/>
    </source>
</evidence>
<gene>
    <name evidence="5" type="ORF">NEZAVI_LOCUS10525</name>
</gene>
<dbReference type="Proteomes" id="UP001152798">
    <property type="component" value="Chromosome 5"/>
</dbReference>
<evidence type="ECO:0000256" key="2">
    <source>
        <dbReference type="ARBA" id="ARBA00023108"/>
    </source>
</evidence>
<dbReference type="Pfam" id="PF06585">
    <property type="entry name" value="JHBP"/>
    <property type="match status" value="1"/>
</dbReference>
<dbReference type="InterPro" id="IPR038606">
    <property type="entry name" value="To_sf"/>
</dbReference>
<proteinExistence type="inferred from homology"/>
<dbReference type="PANTHER" id="PTHR11008:SF18">
    <property type="entry name" value="BCDNA.GH05536-RELATED"/>
    <property type="match status" value="1"/>
</dbReference>
<evidence type="ECO:0000256" key="1">
    <source>
        <dbReference type="ARBA" id="ARBA00022729"/>
    </source>
</evidence>
<name>A0A9P0MSF2_NEZVI</name>
<feature type="chain" id="PRO_5040414403" evidence="4">
    <location>
        <begin position="29"/>
        <end position="253"/>
    </location>
</feature>
<dbReference type="GO" id="GO:0005615">
    <property type="term" value="C:extracellular space"/>
    <property type="evidence" value="ECO:0007669"/>
    <property type="project" value="TreeGrafter"/>
</dbReference>
<dbReference type="InterPro" id="IPR010562">
    <property type="entry name" value="Haemolymph_juvenile_hormone-bd"/>
</dbReference>
<feature type="signal peptide" evidence="4">
    <location>
        <begin position="1"/>
        <end position="28"/>
    </location>
</feature>
<keyword evidence="1 4" id="KW-0732">Signal</keyword>
<dbReference type="FunFam" id="3.15.10.30:FF:000001">
    <property type="entry name" value="Takeout-like protein 1"/>
    <property type="match status" value="1"/>
</dbReference>
<comment type="similarity">
    <text evidence="3">Belongs to the TO family.</text>
</comment>
<protein>
    <submittedName>
        <fullName evidence="5">Uncharacterized protein</fullName>
    </submittedName>
</protein>
<dbReference type="EMBL" id="OV725081">
    <property type="protein sequence ID" value="CAH1401516.1"/>
    <property type="molecule type" value="Genomic_DNA"/>
</dbReference>
<evidence type="ECO:0000313" key="6">
    <source>
        <dbReference type="Proteomes" id="UP001152798"/>
    </source>
</evidence>
<organism evidence="5 6">
    <name type="scientific">Nezara viridula</name>
    <name type="common">Southern green stink bug</name>
    <name type="synonym">Cimex viridulus</name>
    <dbReference type="NCBI Taxonomy" id="85310"/>
    <lineage>
        <taxon>Eukaryota</taxon>
        <taxon>Metazoa</taxon>
        <taxon>Ecdysozoa</taxon>
        <taxon>Arthropoda</taxon>
        <taxon>Hexapoda</taxon>
        <taxon>Insecta</taxon>
        <taxon>Pterygota</taxon>
        <taxon>Neoptera</taxon>
        <taxon>Paraneoptera</taxon>
        <taxon>Hemiptera</taxon>
        <taxon>Heteroptera</taxon>
        <taxon>Panheteroptera</taxon>
        <taxon>Pentatomomorpha</taxon>
        <taxon>Pentatomoidea</taxon>
        <taxon>Pentatomidae</taxon>
        <taxon>Pentatominae</taxon>
        <taxon>Nezara</taxon>
    </lineage>
</organism>
<evidence type="ECO:0000313" key="5">
    <source>
        <dbReference type="EMBL" id="CAH1401516.1"/>
    </source>
</evidence>
<accession>A0A9P0MSF2</accession>
<reference evidence="5" key="1">
    <citation type="submission" date="2022-01" db="EMBL/GenBank/DDBJ databases">
        <authorList>
            <person name="King R."/>
        </authorList>
    </citation>
    <scope>NUCLEOTIDE SEQUENCE</scope>
</reference>
<dbReference type="AlphaFoldDB" id="A0A9P0MSF2"/>
<dbReference type="OrthoDB" id="8186595at2759"/>
<evidence type="ECO:0000256" key="4">
    <source>
        <dbReference type="SAM" id="SignalP"/>
    </source>
</evidence>
<dbReference type="SMART" id="SM00700">
    <property type="entry name" value="JHBP"/>
    <property type="match status" value="1"/>
</dbReference>
<keyword evidence="2" id="KW-0090">Biological rhythms</keyword>
<dbReference type="PANTHER" id="PTHR11008">
    <property type="entry name" value="PROTEIN TAKEOUT-LIKE PROTEIN"/>
    <property type="match status" value="1"/>
</dbReference>
<keyword evidence="6" id="KW-1185">Reference proteome</keyword>
<dbReference type="Gene3D" id="3.15.10.30">
    <property type="entry name" value="Haemolymph juvenile hormone binding protein"/>
    <property type="match status" value="1"/>
</dbReference>
<dbReference type="GO" id="GO:0007623">
    <property type="term" value="P:circadian rhythm"/>
    <property type="evidence" value="ECO:0007669"/>
    <property type="project" value="UniProtKB-ARBA"/>
</dbReference>